<gene>
    <name evidence="5" type="ORF">V6N12_043746</name>
</gene>
<accession>A0ABR2DF74</accession>
<organism evidence="5 6">
    <name type="scientific">Hibiscus sabdariffa</name>
    <name type="common">roselle</name>
    <dbReference type="NCBI Taxonomy" id="183260"/>
    <lineage>
        <taxon>Eukaryota</taxon>
        <taxon>Viridiplantae</taxon>
        <taxon>Streptophyta</taxon>
        <taxon>Embryophyta</taxon>
        <taxon>Tracheophyta</taxon>
        <taxon>Spermatophyta</taxon>
        <taxon>Magnoliopsida</taxon>
        <taxon>eudicotyledons</taxon>
        <taxon>Gunneridae</taxon>
        <taxon>Pentapetalae</taxon>
        <taxon>rosids</taxon>
        <taxon>malvids</taxon>
        <taxon>Malvales</taxon>
        <taxon>Malvaceae</taxon>
        <taxon>Malvoideae</taxon>
        <taxon>Hibiscus</taxon>
    </lineage>
</organism>
<feature type="domain" description="EF-hand" evidence="4">
    <location>
        <begin position="1"/>
        <end position="33"/>
    </location>
</feature>
<dbReference type="InterPro" id="IPR039647">
    <property type="entry name" value="EF_hand_pair_protein_CML-like"/>
</dbReference>
<dbReference type="SUPFAM" id="SSF47473">
    <property type="entry name" value="EF-hand"/>
    <property type="match status" value="1"/>
</dbReference>
<evidence type="ECO:0000259" key="4">
    <source>
        <dbReference type="PROSITE" id="PS50222"/>
    </source>
</evidence>
<evidence type="ECO:0000256" key="3">
    <source>
        <dbReference type="ARBA" id="ARBA00022837"/>
    </source>
</evidence>
<protein>
    <recommendedName>
        <fullName evidence="4">EF-hand domain-containing protein</fullName>
    </recommendedName>
</protein>
<dbReference type="Pfam" id="PF13499">
    <property type="entry name" value="EF-hand_7"/>
    <property type="match status" value="1"/>
</dbReference>
<evidence type="ECO:0000256" key="1">
    <source>
        <dbReference type="ARBA" id="ARBA00022723"/>
    </source>
</evidence>
<proteinExistence type="predicted"/>
<dbReference type="EMBL" id="JBBPBM010000028">
    <property type="protein sequence ID" value="KAK8537589.1"/>
    <property type="molecule type" value="Genomic_DNA"/>
</dbReference>
<dbReference type="CDD" id="cd00051">
    <property type="entry name" value="EFh"/>
    <property type="match status" value="1"/>
</dbReference>
<dbReference type="PROSITE" id="PS50222">
    <property type="entry name" value="EF_HAND_2"/>
    <property type="match status" value="2"/>
</dbReference>
<keyword evidence="6" id="KW-1185">Reference proteome</keyword>
<evidence type="ECO:0000313" key="6">
    <source>
        <dbReference type="Proteomes" id="UP001472677"/>
    </source>
</evidence>
<dbReference type="InterPro" id="IPR018247">
    <property type="entry name" value="EF_Hand_1_Ca_BS"/>
</dbReference>
<feature type="domain" description="EF-hand" evidence="4">
    <location>
        <begin position="36"/>
        <end position="71"/>
    </location>
</feature>
<dbReference type="Gene3D" id="1.10.238.10">
    <property type="entry name" value="EF-hand"/>
    <property type="match status" value="1"/>
</dbReference>
<comment type="caution">
    <text evidence="5">The sequence shown here is derived from an EMBL/GenBank/DDBJ whole genome shotgun (WGS) entry which is preliminary data.</text>
</comment>
<sequence length="71" mass="8166">MEVKEAFDVLDENNDGFIDADELRNALLSLGFIKESEEDDCQRMIKGFDDNSDGRIDLNEFLKVLERSFCS</sequence>
<dbReference type="InterPro" id="IPR002048">
    <property type="entry name" value="EF_hand_dom"/>
</dbReference>
<dbReference type="InterPro" id="IPR011992">
    <property type="entry name" value="EF-hand-dom_pair"/>
</dbReference>
<name>A0ABR2DF74_9ROSI</name>
<keyword evidence="2" id="KW-0677">Repeat</keyword>
<reference evidence="5 6" key="1">
    <citation type="journal article" date="2024" name="G3 (Bethesda)">
        <title>Genome assembly of Hibiscus sabdariffa L. provides insights into metabolisms of medicinal natural products.</title>
        <authorList>
            <person name="Kim T."/>
        </authorList>
    </citation>
    <scope>NUCLEOTIDE SEQUENCE [LARGE SCALE GENOMIC DNA]</scope>
    <source>
        <strain evidence="5">TK-2024</strain>
        <tissue evidence="5">Old leaves</tissue>
    </source>
</reference>
<keyword evidence="3" id="KW-0106">Calcium</keyword>
<keyword evidence="1" id="KW-0479">Metal-binding</keyword>
<dbReference type="PANTHER" id="PTHR10891">
    <property type="entry name" value="EF-HAND CALCIUM-BINDING DOMAIN CONTAINING PROTEIN"/>
    <property type="match status" value="1"/>
</dbReference>
<evidence type="ECO:0000256" key="2">
    <source>
        <dbReference type="ARBA" id="ARBA00022737"/>
    </source>
</evidence>
<dbReference type="PROSITE" id="PS00018">
    <property type="entry name" value="EF_HAND_1"/>
    <property type="match status" value="2"/>
</dbReference>
<evidence type="ECO:0000313" key="5">
    <source>
        <dbReference type="EMBL" id="KAK8537589.1"/>
    </source>
</evidence>
<dbReference type="SMART" id="SM00054">
    <property type="entry name" value="EFh"/>
    <property type="match status" value="2"/>
</dbReference>
<dbReference type="Proteomes" id="UP001472677">
    <property type="component" value="Unassembled WGS sequence"/>
</dbReference>